<gene>
    <name evidence="2" type="ORF">TrVE_jg2994</name>
</gene>
<name>A0A9W7CPH1_9STRA</name>
<proteinExistence type="predicted"/>
<reference evidence="3" key="1">
    <citation type="journal article" date="2023" name="Commun. Biol.">
        <title>Genome analysis of Parmales, the sister group of diatoms, reveals the evolutionary specialization of diatoms from phago-mixotrophs to photoautotrophs.</title>
        <authorList>
            <person name="Ban H."/>
            <person name="Sato S."/>
            <person name="Yoshikawa S."/>
            <person name="Yamada K."/>
            <person name="Nakamura Y."/>
            <person name="Ichinomiya M."/>
            <person name="Sato N."/>
            <person name="Blanc-Mathieu R."/>
            <person name="Endo H."/>
            <person name="Kuwata A."/>
            <person name="Ogata H."/>
        </authorList>
    </citation>
    <scope>NUCLEOTIDE SEQUENCE [LARGE SCALE GENOMIC DNA]</scope>
    <source>
        <strain evidence="3">NIES 3699</strain>
    </source>
</reference>
<organism evidence="2 3">
    <name type="scientific">Triparma verrucosa</name>
    <dbReference type="NCBI Taxonomy" id="1606542"/>
    <lineage>
        <taxon>Eukaryota</taxon>
        <taxon>Sar</taxon>
        <taxon>Stramenopiles</taxon>
        <taxon>Ochrophyta</taxon>
        <taxon>Bolidophyceae</taxon>
        <taxon>Parmales</taxon>
        <taxon>Triparmaceae</taxon>
        <taxon>Triparma</taxon>
    </lineage>
</organism>
<sequence length="293" mass="34334">MSADDHSVDLNIDEEIEVFLREFVHAWRQRTVDQKTLRAENERRMREIIRKNRSLQETEARKLTIAVTFNKWRNYLSLVYIERREERRLRAEANERLAKAKLKPTKRMLVRRESVLSSRRLSNGMENPFDRTGSGRNRSGSHRGSLMQVSEMAMEAATNRRKSEEIENERARFRKDSETKLEAYKVFKARQMKALSILRQEKLRLGISKSAPEYDIDNNRSAFPVPDLSAEELRKGQRVFLKAVYEHEHNTKTFGIAVPASPQFRPITQADVQYRFSPVQNKAKKPNSPIIFA</sequence>
<protein>
    <submittedName>
        <fullName evidence="2">Uncharacterized protein</fullName>
    </submittedName>
</protein>
<evidence type="ECO:0000313" key="2">
    <source>
        <dbReference type="EMBL" id="GMI08669.1"/>
    </source>
</evidence>
<dbReference type="EMBL" id="BRXX01000385">
    <property type="protein sequence ID" value="GMI08669.1"/>
    <property type="molecule type" value="Genomic_DNA"/>
</dbReference>
<evidence type="ECO:0000256" key="1">
    <source>
        <dbReference type="SAM" id="MobiDB-lite"/>
    </source>
</evidence>
<dbReference type="AlphaFoldDB" id="A0A9W7CPH1"/>
<comment type="caution">
    <text evidence="2">The sequence shown here is derived from an EMBL/GenBank/DDBJ whole genome shotgun (WGS) entry which is preliminary data.</text>
</comment>
<feature type="compositionally biased region" description="Low complexity" evidence="1">
    <location>
        <begin position="131"/>
        <end position="145"/>
    </location>
</feature>
<evidence type="ECO:0000313" key="3">
    <source>
        <dbReference type="Proteomes" id="UP001165160"/>
    </source>
</evidence>
<feature type="region of interest" description="Disordered" evidence="1">
    <location>
        <begin position="122"/>
        <end position="148"/>
    </location>
</feature>
<dbReference type="Proteomes" id="UP001165160">
    <property type="component" value="Unassembled WGS sequence"/>
</dbReference>
<accession>A0A9W7CPH1</accession>
<keyword evidence="3" id="KW-1185">Reference proteome</keyword>